<dbReference type="SUPFAM" id="SSF46689">
    <property type="entry name" value="Homeodomain-like"/>
    <property type="match status" value="1"/>
</dbReference>
<dbReference type="InterPro" id="IPR002514">
    <property type="entry name" value="Transposase_8"/>
</dbReference>
<accession>A0ABV5LF93</accession>
<dbReference type="InterPro" id="IPR051839">
    <property type="entry name" value="RD_transcriptional_regulator"/>
</dbReference>
<dbReference type="EMBL" id="JBHMDI010000050">
    <property type="protein sequence ID" value="MFB9349571.1"/>
    <property type="molecule type" value="Genomic_DNA"/>
</dbReference>
<name>A0ABV5LF93_9ACTN</name>
<gene>
    <name evidence="1" type="ORF">ACFFUA_19305</name>
</gene>
<dbReference type="InterPro" id="IPR009057">
    <property type="entry name" value="Homeodomain-like_sf"/>
</dbReference>
<keyword evidence="2" id="KW-1185">Reference proteome</keyword>
<evidence type="ECO:0000313" key="2">
    <source>
        <dbReference type="Proteomes" id="UP001589753"/>
    </source>
</evidence>
<proteinExistence type="predicted"/>
<sequence>MGSKSNRSRRYTEEFKRDAVALVRSSGRTVTEAARELGVSAEGLRNWVRQDQADRGQHVTRNPRGCVSPCAAVHVAAAAADACCRHRA</sequence>
<dbReference type="Gene3D" id="1.10.10.60">
    <property type="entry name" value="Homeodomain-like"/>
    <property type="match status" value="1"/>
</dbReference>
<dbReference type="PANTHER" id="PTHR33215:SF13">
    <property type="entry name" value="PROTEIN DISTAL ANTENNA"/>
    <property type="match status" value="1"/>
</dbReference>
<protein>
    <submittedName>
        <fullName evidence="1">Transposase</fullName>
    </submittedName>
</protein>
<dbReference type="Proteomes" id="UP001589753">
    <property type="component" value="Unassembled WGS sequence"/>
</dbReference>
<organism evidence="1 2">
    <name type="scientific">Streptomyces heliomycini</name>
    <dbReference type="NCBI Taxonomy" id="284032"/>
    <lineage>
        <taxon>Bacteria</taxon>
        <taxon>Bacillati</taxon>
        <taxon>Actinomycetota</taxon>
        <taxon>Actinomycetes</taxon>
        <taxon>Kitasatosporales</taxon>
        <taxon>Streptomycetaceae</taxon>
        <taxon>Streptomyces</taxon>
    </lineage>
</organism>
<comment type="caution">
    <text evidence="1">The sequence shown here is derived from an EMBL/GenBank/DDBJ whole genome shotgun (WGS) entry which is preliminary data.</text>
</comment>
<dbReference type="RefSeq" id="WP_078662219.1">
    <property type="nucleotide sequence ID" value="NZ_JBHMDI010000050.1"/>
</dbReference>
<dbReference type="PANTHER" id="PTHR33215">
    <property type="entry name" value="PROTEIN DISTAL ANTENNA"/>
    <property type="match status" value="1"/>
</dbReference>
<reference evidence="1 2" key="1">
    <citation type="submission" date="2024-09" db="EMBL/GenBank/DDBJ databases">
        <authorList>
            <person name="Sun Q."/>
            <person name="Mori K."/>
        </authorList>
    </citation>
    <scope>NUCLEOTIDE SEQUENCE [LARGE SCALE GENOMIC DNA]</scope>
    <source>
        <strain evidence="1 2">JCM 9767</strain>
    </source>
</reference>
<dbReference type="Pfam" id="PF01527">
    <property type="entry name" value="HTH_Tnp_1"/>
    <property type="match status" value="1"/>
</dbReference>
<evidence type="ECO:0000313" key="1">
    <source>
        <dbReference type="EMBL" id="MFB9349571.1"/>
    </source>
</evidence>